<dbReference type="EMBL" id="CP113524">
    <property type="protein sequence ID" value="WAJ24059.1"/>
    <property type="molecule type" value="Genomic_DNA"/>
</dbReference>
<organism evidence="1 2">
    <name type="scientific">Lacrimispora xylanolytica</name>
    <dbReference type="NCBI Taxonomy" id="29375"/>
    <lineage>
        <taxon>Bacteria</taxon>
        <taxon>Bacillati</taxon>
        <taxon>Bacillota</taxon>
        <taxon>Clostridia</taxon>
        <taxon>Lachnospirales</taxon>
        <taxon>Lachnospiraceae</taxon>
        <taxon>Lacrimispora</taxon>
    </lineage>
</organism>
<evidence type="ECO:0000313" key="2">
    <source>
        <dbReference type="Proteomes" id="UP001163115"/>
    </source>
</evidence>
<sequence>MGKVWMPGGGGGADLDIVTAGKPDVLAGKVIVDKDGEPLTGTMPDRGAISTLLGINGSYTIPEGYHNGSGKVTQSIATMGGQTVNPTASQQIVSTNGKYLTGNVTVNGVTNLSAANIKKGVNVGGIVGTFEGYVPTPTDLYLRGNNIANWARITANVSLDSGQITLLEKGPGTIYTYINMTGYNWLVIEGYHNRSAGETKSIKLLKDSASSDSQVGYLDLSSSGAGNYTVAFNVSALQVYARFYLQFYTLMPAVYRIWLS</sequence>
<evidence type="ECO:0000313" key="1">
    <source>
        <dbReference type="EMBL" id="WAJ24059.1"/>
    </source>
</evidence>
<gene>
    <name evidence="1" type="ORF">OW255_00580</name>
</gene>
<dbReference type="Proteomes" id="UP001163115">
    <property type="component" value="Chromosome"/>
</dbReference>
<reference evidence="1" key="1">
    <citation type="submission" date="2022-11" db="EMBL/GenBank/DDBJ databases">
        <title>Lacrimispora xylanolytica sy1, complete genome.</title>
        <authorList>
            <person name="Choi S."/>
        </authorList>
    </citation>
    <scope>NUCLEOTIDE SEQUENCE</scope>
    <source>
        <strain evidence="1">Sy1</strain>
    </source>
</reference>
<keyword evidence="2" id="KW-1185">Reference proteome</keyword>
<accession>A0ABY7ADY8</accession>
<dbReference type="RefSeq" id="WP_268115292.1">
    <property type="nucleotide sequence ID" value="NZ_CP113524.1"/>
</dbReference>
<name>A0ABY7ADY8_9FIRM</name>
<proteinExistence type="predicted"/>
<protein>
    <submittedName>
        <fullName evidence="1">Uncharacterized protein</fullName>
    </submittedName>
</protein>